<evidence type="ECO:0000313" key="3">
    <source>
        <dbReference type="EMBL" id="BCS95490.1"/>
    </source>
</evidence>
<dbReference type="InterPro" id="IPR025392">
    <property type="entry name" value="DUF4124"/>
</dbReference>
<dbReference type="Proteomes" id="UP001320148">
    <property type="component" value="Chromosome"/>
</dbReference>
<feature type="domain" description="DUF4124" evidence="2">
    <location>
        <begin position="18"/>
        <end position="57"/>
    </location>
</feature>
<dbReference type="Pfam" id="PF13511">
    <property type="entry name" value="DUF4124"/>
    <property type="match status" value="1"/>
</dbReference>
<feature type="compositionally biased region" description="Basic and acidic residues" evidence="1">
    <location>
        <begin position="49"/>
        <end position="63"/>
    </location>
</feature>
<reference evidence="3 4" key="1">
    <citation type="submission" date="2021-02" db="EMBL/GenBank/DDBJ databases">
        <title>Complete genome of Desulfoluna sp. strain ASN36.</title>
        <authorList>
            <person name="Takahashi A."/>
            <person name="Kojima H."/>
            <person name="Fukui M."/>
        </authorList>
    </citation>
    <scope>NUCLEOTIDE SEQUENCE [LARGE SCALE GENOMIC DNA]</scope>
    <source>
        <strain evidence="3 4">ASN36</strain>
    </source>
</reference>
<protein>
    <recommendedName>
        <fullName evidence="2">DUF4124 domain-containing protein</fullName>
    </recommendedName>
</protein>
<name>A0ABN6F1K5_9BACT</name>
<dbReference type="RefSeq" id="WP_236891735.1">
    <property type="nucleotide sequence ID" value="NZ_AP024488.1"/>
</dbReference>
<organism evidence="3 4">
    <name type="scientific">Desulfoluna limicola</name>
    <dbReference type="NCBI Taxonomy" id="2810562"/>
    <lineage>
        <taxon>Bacteria</taxon>
        <taxon>Pseudomonadati</taxon>
        <taxon>Thermodesulfobacteriota</taxon>
        <taxon>Desulfobacteria</taxon>
        <taxon>Desulfobacterales</taxon>
        <taxon>Desulfolunaceae</taxon>
        <taxon>Desulfoluna</taxon>
    </lineage>
</organism>
<gene>
    <name evidence="3" type="ORF">DSLASN_11220</name>
</gene>
<dbReference type="EMBL" id="AP024488">
    <property type="protein sequence ID" value="BCS95490.1"/>
    <property type="molecule type" value="Genomic_DNA"/>
</dbReference>
<evidence type="ECO:0000259" key="2">
    <source>
        <dbReference type="Pfam" id="PF13511"/>
    </source>
</evidence>
<feature type="region of interest" description="Disordered" evidence="1">
    <location>
        <begin position="48"/>
        <end position="77"/>
    </location>
</feature>
<proteinExistence type="predicted"/>
<keyword evidence="4" id="KW-1185">Reference proteome</keyword>
<sequence>MSGVKIRCVVVAILLGGLLSGVSMASMYKWTDENGVVHFSNVAPTDNAEGVKEEKAYPAEHTSKPRPKTKPHTSQDIVPDFSVPGLAQKAESPLGMCQEAVNQAYDTIENYLASARKNLKGGYISQSQYDILKVNFGKIKRELSVSGCMASRGKERKFYECLADSYGDILMCHDTYEDR</sequence>
<evidence type="ECO:0000256" key="1">
    <source>
        <dbReference type="SAM" id="MobiDB-lite"/>
    </source>
</evidence>
<evidence type="ECO:0000313" key="4">
    <source>
        <dbReference type="Proteomes" id="UP001320148"/>
    </source>
</evidence>
<accession>A0ABN6F1K5</accession>